<keyword evidence="4" id="KW-0507">mRNA processing</keyword>
<evidence type="ECO:0000256" key="1">
    <source>
        <dbReference type="ARBA" id="ARBA00002863"/>
    </source>
</evidence>
<feature type="compositionally biased region" description="Low complexity" evidence="5">
    <location>
        <begin position="68"/>
        <end position="79"/>
    </location>
</feature>
<gene>
    <name evidence="7" type="ORF">SUNI508_04118</name>
</gene>
<feature type="compositionally biased region" description="Polar residues" evidence="5">
    <location>
        <begin position="139"/>
        <end position="163"/>
    </location>
</feature>
<keyword evidence="3 4" id="KW-0539">Nucleus</keyword>
<comment type="caution">
    <text evidence="7">The sequence shown here is derived from an EMBL/GenBank/DDBJ whole genome shotgun (WGS) entry which is preliminary data.</text>
</comment>
<feature type="region of interest" description="Disordered" evidence="5">
    <location>
        <begin position="559"/>
        <end position="587"/>
    </location>
</feature>
<dbReference type="InterPro" id="IPR003107">
    <property type="entry name" value="HAT"/>
</dbReference>
<protein>
    <recommendedName>
        <fullName evidence="4">mRNA 3'-end-processing protein RNA14</fullName>
    </recommendedName>
</protein>
<dbReference type="Proteomes" id="UP001408356">
    <property type="component" value="Unassembled WGS sequence"/>
</dbReference>
<proteinExistence type="predicted"/>
<dbReference type="Gene3D" id="1.25.40.1040">
    <property type="match status" value="1"/>
</dbReference>
<dbReference type="SMART" id="SM00386">
    <property type="entry name" value="HAT"/>
    <property type="match status" value="5"/>
</dbReference>
<feature type="compositionally biased region" description="Acidic residues" evidence="5">
    <location>
        <begin position="50"/>
        <end position="62"/>
    </location>
</feature>
<accession>A0ABR2V9P2</accession>
<evidence type="ECO:0000256" key="2">
    <source>
        <dbReference type="ARBA" id="ARBA00022737"/>
    </source>
</evidence>
<dbReference type="InterPro" id="IPR045243">
    <property type="entry name" value="Rna14-like"/>
</dbReference>
<keyword evidence="8" id="KW-1185">Reference proteome</keyword>
<dbReference type="PANTHER" id="PTHR19980">
    <property type="entry name" value="RNA CLEAVAGE STIMULATION FACTOR"/>
    <property type="match status" value="1"/>
</dbReference>
<organism evidence="7 8">
    <name type="scientific">Seiridium unicorne</name>
    <dbReference type="NCBI Taxonomy" id="138068"/>
    <lineage>
        <taxon>Eukaryota</taxon>
        <taxon>Fungi</taxon>
        <taxon>Dikarya</taxon>
        <taxon>Ascomycota</taxon>
        <taxon>Pezizomycotina</taxon>
        <taxon>Sordariomycetes</taxon>
        <taxon>Xylariomycetidae</taxon>
        <taxon>Amphisphaeriales</taxon>
        <taxon>Sporocadaceae</taxon>
        <taxon>Seiridium</taxon>
    </lineage>
</organism>
<evidence type="ECO:0000256" key="5">
    <source>
        <dbReference type="SAM" id="MobiDB-lite"/>
    </source>
</evidence>
<evidence type="ECO:0000313" key="7">
    <source>
        <dbReference type="EMBL" id="KAK9423637.1"/>
    </source>
</evidence>
<evidence type="ECO:0000256" key="3">
    <source>
        <dbReference type="ARBA" id="ARBA00023242"/>
    </source>
</evidence>
<evidence type="ECO:0000256" key="4">
    <source>
        <dbReference type="RuleBase" id="RU369035"/>
    </source>
</evidence>
<dbReference type="InterPro" id="IPR008847">
    <property type="entry name" value="Suf"/>
</dbReference>
<feature type="compositionally biased region" description="Acidic residues" evidence="5">
    <location>
        <begin position="568"/>
        <end position="577"/>
    </location>
</feature>
<feature type="region of interest" description="Disordered" evidence="5">
    <location>
        <begin position="836"/>
        <end position="886"/>
    </location>
</feature>
<dbReference type="EMBL" id="JARVKF010000068">
    <property type="protein sequence ID" value="KAK9423637.1"/>
    <property type="molecule type" value="Genomic_DNA"/>
</dbReference>
<keyword evidence="2" id="KW-0677">Repeat</keyword>
<feature type="domain" description="Suppressor of forked" evidence="6">
    <location>
        <begin position="172"/>
        <end position="784"/>
    </location>
</feature>
<name>A0ABR2V9P2_9PEZI</name>
<dbReference type="Pfam" id="PF05843">
    <property type="entry name" value="Suf"/>
    <property type="match status" value="1"/>
</dbReference>
<comment type="subcellular location">
    <subcellularLocation>
        <location evidence="4">Nucleus</location>
    </subcellularLocation>
    <subcellularLocation>
        <location evidence="4">Cytoplasm</location>
    </subcellularLocation>
    <text evidence="4">Nucleus and/or cytoplasm.</text>
</comment>
<sequence>MASDGFNDANAWGGDDGNGAAENLEQYSHQQQTQEPSTSSIVPQFVPGETSEDDADSGEYDPESVIISTTVTPAPASAAFPPPTANPSSPRPAKKPKKAGGFIVGSSDDEDDTPVPEPSTTLQPPAIAAAIEGSARTLAQSPLQQTTTSQEVEPTTQVSNGQPSKPHLPADTISILEDRVKNDPRGDMDAWLALIEETRRRNVVQDSRSVYERFLQNYPQSAEIWVQYLEMELSLDNFAEAENIFQRTLTTIVDVQLWTAYLDYVRRRNDLNDTTGAARQTVNAAYDFVLDSVGQDRDSGRIWQDYVQFLKFGPGQVGGSGWQDMQKVDGLRKAYQRAICIPISNLNVLWKEYDQFELGINKVAGRKFLQERSPSYMSARSANTQLDSITRGLHRSTIPRLPPAPGFDGDLEFGEQVELWKKWIAWEKGDPLVLKDDEPETFKCRVIYVYKQALMALRFWPELWVEAAEWCFDQKIQTKDGKDQGLLFLTEGVAANPESSLLALKHADHIESTHPAGEGDAGKLALSQAVRAPFEHALTTLYPMVKDLKDRETAAIKSIENDPTFTTNDDDDDDEGEISSVKSSKEEARKDRIKAVKDGFAVQVHMLKQQISYLWIALARAFRRIQGQGKAVSRDAPSTGVRHIFTEARQRGQITSDVYVAIAHIEWDIYQDPVATKIFERGAKLFPEDENFIVAYLKHLHSRHDTTNARVVFSQTVKKFKEKPELSPKLKPLYAYFHSYEAKFGELAQIKELEKQMAESFPEDPSLSHFAARFSSEKFNPIAARVIISPAAQMRPKNIMQSVEHVPTSIRGSPHPSVLADRSPRPQFLQAVNSPKRPFQIDDNDDMNPPKRLARGVSPLKGAAGRRLDQQRRAAQGQGVPTYSTPAPISRDITFLLGLIPPAHQYAAPRYRPDGLVRMLRDGVAVPDFNEWKAANQGTRHNRQVSNDYASYALPAGGRNSPYLRGIGGPPPPVSGDASSAYDSGSAMLGGQSSNPPNFYAGGFPYNLGQQQQQAMPQYPPFRQG</sequence>
<reference evidence="7 8" key="1">
    <citation type="journal article" date="2024" name="J. Plant Pathol.">
        <title>Sequence and assembly of the genome of Seiridium unicorne, isolate CBS 538.82, causal agent of cypress canker disease.</title>
        <authorList>
            <person name="Scali E."/>
            <person name="Rocca G.D."/>
            <person name="Danti R."/>
            <person name="Garbelotto M."/>
            <person name="Barberini S."/>
            <person name="Baroncelli R."/>
            <person name="Emiliani G."/>
        </authorList>
    </citation>
    <scope>NUCLEOTIDE SEQUENCE [LARGE SCALE GENOMIC DNA]</scope>
    <source>
        <strain evidence="7 8">BM-138-508</strain>
    </source>
</reference>
<evidence type="ECO:0000313" key="8">
    <source>
        <dbReference type="Proteomes" id="UP001408356"/>
    </source>
</evidence>
<feature type="region of interest" description="Disordered" evidence="5">
    <location>
        <begin position="139"/>
        <end position="169"/>
    </location>
</feature>
<feature type="region of interest" description="Disordered" evidence="5">
    <location>
        <begin position="1"/>
        <end position="122"/>
    </location>
</feature>
<evidence type="ECO:0000259" key="6">
    <source>
        <dbReference type="Pfam" id="PF05843"/>
    </source>
</evidence>
<feature type="compositionally biased region" description="Polar residues" evidence="5">
    <location>
        <begin position="25"/>
        <end position="42"/>
    </location>
</feature>
<feature type="region of interest" description="Disordered" evidence="5">
    <location>
        <begin position="968"/>
        <end position="1025"/>
    </location>
</feature>
<dbReference type="InterPro" id="IPR011990">
    <property type="entry name" value="TPR-like_helical_dom_sf"/>
</dbReference>
<dbReference type="SUPFAM" id="SSF48452">
    <property type="entry name" value="TPR-like"/>
    <property type="match status" value="2"/>
</dbReference>
<keyword evidence="4" id="KW-0963">Cytoplasm</keyword>
<comment type="function">
    <text evidence="1 4">Component of the cleavage factor IA (CFIA) complex, which is involved in the endonucleolytic cleavage during polyadenylation-dependent pre-mRNA 3'-end formation.</text>
</comment>
<dbReference type="PANTHER" id="PTHR19980:SF0">
    <property type="entry name" value="CLEAVAGE STIMULATION FACTOR SUBUNIT 3"/>
    <property type="match status" value="1"/>
</dbReference>
<feature type="compositionally biased region" description="Low complexity" evidence="5">
    <location>
        <begin position="975"/>
        <end position="987"/>
    </location>
</feature>
<feature type="compositionally biased region" description="Low complexity" evidence="5">
    <location>
        <begin position="1"/>
        <end position="23"/>
    </location>
</feature>